<feature type="compositionally biased region" description="Basic and acidic residues" evidence="1">
    <location>
        <begin position="87"/>
        <end position="112"/>
    </location>
</feature>
<keyword evidence="2" id="KW-0812">Transmembrane</keyword>
<evidence type="ECO:0000313" key="4">
    <source>
        <dbReference type="Proteomes" id="UP001519342"/>
    </source>
</evidence>
<reference evidence="3 4" key="1">
    <citation type="submission" date="2021-03" db="EMBL/GenBank/DDBJ databases">
        <title>Genomic Encyclopedia of Type Strains, Phase IV (KMG-IV): sequencing the most valuable type-strain genomes for metagenomic binning, comparative biology and taxonomic classification.</title>
        <authorList>
            <person name="Goeker M."/>
        </authorList>
    </citation>
    <scope>NUCLEOTIDE SEQUENCE [LARGE SCALE GENOMIC DNA]</scope>
    <source>
        <strain evidence="3 4">DSM 24004</strain>
    </source>
</reference>
<keyword evidence="2" id="KW-0472">Membrane</keyword>
<evidence type="ECO:0000256" key="1">
    <source>
        <dbReference type="SAM" id="MobiDB-lite"/>
    </source>
</evidence>
<evidence type="ECO:0000256" key="2">
    <source>
        <dbReference type="SAM" id="Phobius"/>
    </source>
</evidence>
<keyword evidence="4" id="KW-1185">Reference proteome</keyword>
<keyword evidence="2" id="KW-1133">Transmembrane helix</keyword>
<proteinExistence type="predicted"/>
<protein>
    <recommendedName>
        <fullName evidence="5">DHHW protein</fullName>
    </recommendedName>
</protein>
<accession>A0ABS4GC73</accession>
<sequence>MYIGKNMKLLCFITVIVLVFIAIMLRNSRDSTDKELISAIENENSNIISNIDVDVKEEASREEIDLIDREANESSDNNELNVIMKENQEKLEESEKYEEVASSKESKERENEISSNAVDIIGNDLPIEHPPENEGNFVIINSVGYEKFIFSKYNANIYVESVNNYVENLTDDVKIYSLIAPTSSEFNMPGDYRDLSGSQKDGIDYAYSNMDNKIITVDAYSNIEANKEEYLYFKTDHHWTALGAYRAYEAFMKIKCEVSVPLENYNKIDSKNKYLGSIYNMTQNERLENNLDDIWYYKPLQSVEYSSINRDGTTWDSSQIIFPFYFEKARKYSVFMGGDTALSHIKIDSGMEKKILIIKDSYGNAFIPFLLPHYSDIFVADPRYFTNNIYDVIQENKIDEVLIINYATVLQLPVYSQMLGDMGAVGVTSETAIKAILND</sequence>
<name>A0ABS4GC73_9FIRM</name>
<organism evidence="3 4">
    <name type="scientific">Sedimentibacter acidaminivorans</name>
    <dbReference type="NCBI Taxonomy" id="913099"/>
    <lineage>
        <taxon>Bacteria</taxon>
        <taxon>Bacillati</taxon>
        <taxon>Bacillota</taxon>
        <taxon>Tissierellia</taxon>
        <taxon>Sedimentibacter</taxon>
    </lineage>
</organism>
<dbReference type="InterPro" id="IPR025945">
    <property type="entry name" value="DHHW"/>
</dbReference>
<dbReference type="Pfam" id="PF14286">
    <property type="entry name" value="DHHW"/>
    <property type="match status" value="1"/>
</dbReference>
<gene>
    <name evidence="3" type="ORF">J2Z76_000979</name>
</gene>
<dbReference type="Proteomes" id="UP001519342">
    <property type="component" value="Unassembled WGS sequence"/>
</dbReference>
<dbReference type="EMBL" id="JAGGKS010000002">
    <property type="protein sequence ID" value="MBP1925122.1"/>
    <property type="molecule type" value="Genomic_DNA"/>
</dbReference>
<dbReference type="RefSeq" id="WP_209510867.1">
    <property type="nucleotide sequence ID" value="NZ_JAGGKS010000002.1"/>
</dbReference>
<evidence type="ECO:0008006" key="5">
    <source>
        <dbReference type="Google" id="ProtNLM"/>
    </source>
</evidence>
<comment type="caution">
    <text evidence="3">The sequence shown here is derived from an EMBL/GenBank/DDBJ whole genome shotgun (WGS) entry which is preliminary data.</text>
</comment>
<feature type="transmembrane region" description="Helical" evidence="2">
    <location>
        <begin position="7"/>
        <end position="25"/>
    </location>
</feature>
<evidence type="ECO:0000313" key="3">
    <source>
        <dbReference type="EMBL" id="MBP1925122.1"/>
    </source>
</evidence>
<feature type="region of interest" description="Disordered" evidence="1">
    <location>
        <begin position="87"/>
        <end position="115"/>
    </location>
</feature>